<dbReference type="Proteomes" id="UP001243989">
    <property type="component" value="Unassembled WGS sequence"/>
</dbReference>
<comment type="caution">
    <text evidence="2">The sequence shown here is derived from an EMBL/GenBank/DDBJ whole genome shotgun (WGS) entry which is preliminary data.</text>
</comment>
<feature type="region of interest" description="Disordered" evidence="1">
    <location>
        <begin position="31"/>
        <end position="50"/>
    </location>
</feature>
<evidence type="ECO:0000313" key="2">
    <source>
        <dbReference type="EMBL" id="KAK1640827.1"/>
    </source>
</evidence>
<dbReference type="AlphaFoldDB" id="A0AAI9ZYZ3"/>
<proteinExistence type="predicted"/>
<accession>A0AAI9ZYZ3</accession>
<protein>
    <submittedName>
        <fullName evidence="2">Uncharacterized protein</fullName>
    </submittedName>
</protein>
<evidence type="ECO:0000313" key="3">
    <source>
        <dbReference type="Proteomes" id="UP001243989"/>
    </source>
</evidence>
<dbReference type="EMBL" id="JAHMHQ010000003">
    <property type="protein sequence ID" value="KAK1640827.1"/>
    <property type="molecule type" value="Genomic_DNA"/>
</dbReference>
<dbReference type="RefSeq" id="XP_060449434.1">
    <property type="nucleotide sequence ID" value="XM_060581633.1"/>
</dbReference>
<sequence>MSLMIPSAHQQMSPWPVLPVFVRETGSLPYLPTSSTGHPMDRDPAAADSRSHALCLGPETASLFQVNETDVARPPPTLRLPQSLHGLADWLDSALPFLRSPDPGPEPQTAYRRRRLNGSKRAVGTSLSPDFDHSDRRCVRSQLRLFFTNPIHHEVSLHLHASRPQLTGDNR</sequence>
<name>A0AAI9ZYZ3_9PEZI</name>
<evidence type="ECO:0000256" key="1">
    <source>
        <dbReference type="SAM" id="MobiDB-lite"/>
    </source>
</evidence>
<keyword evidence="3" id="KW-1185">Reference proteome</keyword>
<organism evidence="2 3">
    <name type="scientific">Colletotrichum phormii</name>
    <dbReference type="NCBI Taxonomy" id="359342"/>
    <lineage>
        <taxon>Eukaryota</taxon>
        <taxon>Fungi</taxon>
        <taxon>Dikarya</taxon>
        <taxon>Ascomycota</taxon>
        <taxon>Pezizomycotina</taxon>
        <taxon>Sordariomycetes</taxon>
        <taxon>Hypocreomycetidae</taxon>
        <taxon>Glomerellales</taxon>
        <taxon>Glomerellaceae</taxon>
        <taxon>Colletotrichum</taxon>
        <taxon>Colletotrichum acutatum species complex</taxon>
    </lineage>
</organism>
<feature type="compositionally biased region" description="Basic and acidic residues" evidence="1">
    <location>
        <begin position="39"/>
        <end position="50"/>
    </location>
</feature>
<reference evidence="2" key="1">
    <citation type="submission" date="2021-06" db="EMBL/GenBank/DDBJ databases">
        <title>Comparative genomics, transcriptomics and evolutionary studies reveal genomic signatures of adaptation to plant cell wall in hemibiotrophic fungi.</title>
        <authorList>
            <consortium name="DOE Joint Genome Institute"/>
            <person name="Baroncelli R."/>
            <person name="Diaz J.F."/>
            <person name="Benocci T."/>
            <person name="Peng M."/>
            <person name="Battaglia E."/>
            <person name="Haridas S."/>
            <person name="Andreopoulos W."/>
            <person name="Labutti K."/>
            <person name="Pangilinan J."/>
            <person name="Floch G.L."/>
            <person name="Makela M.R."/>
            <person name="Henrissat B."/>
            <person name="Grigoriev I.V."/>
            <person name="Crouch J.A."/>
            <person name="De Vries R.P."/>
            <person name="Sukno S.A."/>
            <person name="Thon M.R."/>
        </authorList>
    </citation>
    <scope>NUCLEOTIDE SEQUENCE</scope>
    <source>
        <strain evidence="2">CBS 102054</strain>
    </source>
</reference>
<gene>
    <name evidence="2" type="ORF">BDP81DRAFT_123448</name>
</gene>
<dbReference type="GeneID" id="85466495"/>